<accession>A0A3D1JH82</accession>
<evidence type="ECO:0000259" key="2">
    <source>
        <dbReference type="PROSITE" id="PS51782"/>
    </source>
</evidence>
<feature type="chain" id="PRO_5017726875" description="LysM domain-containing protein" evidence="1">
    <location>
        <begin position="26"/>
        <end position="319"/>
    </location>
</feature>
<comment type="caution">
    <text evidence="3">The sequence shown here is derived from an EMBL/GenBank/DDBJ whole genome shotgun (WGS) entry which is preliminary data.</text>
</comment>
<sequence>MTIFRNACFLLALLLAACTPVKTLAPVTSPTLRSGELTPFTPPARITPSAASPFTPTPLPSLTPTPLTHIVREGEDMFGIALQYGLPLDALMTANPTVNPRAMSVGMRLLVPAGERPTPTVANPTPTPLPVRAGAPVCYPRLDSSLMCLVVVSNTTATAVENLSGVFRLRVNDGNMLDAPAVPLLNLLSPGNGLPLTAVILPPTPQHFELGFELTSALPVPEPNTRYLDAHIEGLEIGVAPDGLSASVKGEVVMPPTGASAQTVWVGLVALNAQGRPVGVRRWESPQPLPSGQRMAFSTMIYSLGEAIEKVEALVEARP</sequence>
<feature type="signal peptide" evidence="1">
    <location>
        <begin position="1"/>
        <end position="25"/>
    </location>
</feature>
<evidence type="ECO:0000313" key="3">
    <source>
        <dbReference type="EMBL" id="HCE17939.1"/>
    </source>
</evidence>
<feature type="domain" description="LysM" evidence="2">
    <location>
        <begin position="67"/>
        <end position="111"/>
    </location>
</feature>
<dbReference type="SUPFAM" id="SSF54106">
    <property type="entry name" value="LysM domain"/>
    <property type="match status" value="1"/>
</dbReference>
<dbReference type="PROSITE" id="PS51257">
    <property type="entry name" value="PROKAR_LIPOPROTEIN"/>
    <property type="match status" value="1"/>
</dbReference>
<reference evidence="3 4" key="1">
    <citation type="journal article" date="2018" name="Nat. Biotechnol.">
        <title>A standardized bacterial taxonomy based on genome phylogeny substantially revises the tree of life.</title>
        <authorList>
            <person name="Parks D.H."/>
            <person name="Chuvochina M."/>
            <person name="Waite D.W."/>
            <person name="Rinke C."/>
            <person name="Skarshewski A."/>
            <person name="Chaumeil P.A."/>
            <person name="Hugenholtz P."/>
        </authorList>
    </citation>
    <scope>NUCLEOTIDE SEQUENCE [LARGE SCALE GENOMIC DNA]</scope>
    <source>
        <strain evidence="3">UBA8781</strain>
    </source>
</reference>
<evidence type="ECO:0000256" key="1">
    <source>
        <dbReference type="SAM" id="SignalP"/>
    </source>
</evidence>
<organism evidence="3 4">
    <name type="scientific">Anaerolinea thermolimosa</name>
    <dbReference type="NCBI Taxonomy" id="229919"/>
    <lineage>
        <taxon>Bacteria</taxon>
        <taxon>Bacillati</taxon>
        <taxon>Chloroflexota</taxon>
        <taxon>Anaerolineae</taxon>
        <taxon>Anaerolineales</taxon>
        <taxon>Anaerolineaceae</taxon>
        <taxon>Anaerolinea</taxon>
    </lineage>
</organism>
<dbReference type="AlphaFoldDB" id="A0A3D1JH82"/>
<dbReference type="EMBL" id="DPBP01000033">
    <property type="protein sequence ID" value="HCE17939.1"/>
    <property type="molecule type" value="Genomic_DNA"/>
</dbReference>
<dbReference type="InterPro" id="IPR036779">
    <property type="entry name" value="LysM_dom_sf"/>
</dbReference>
<proteinExistence type="predicted"/>
<dbReference type="CDD" id="cd00118">
    <property type="entry name" value="LysM"/>
    <property type="match status" value="1"/>
</dbReference>
<dbReference type="Pfam" id="PF01476">
    <property type="entry name" value="LysM"/>
    <property type="match status" value="1"/>
</dbReference>
<protein>
    <recommendedName>
        <fullName evidence="2">LysM domain-containing protein</fullName>
    </recommendedName>
</protein>
<gene>
    <name evidence="3" type="ORF">DEQ80_08780</name>
</gene>
<dbReference type="Proteomes" id="UP000264141">
    <property type="component" value="Unassembled WGS sequence"/>
</dbReference>
<dbReference type="PROSITE" id="PS51782">
    <property type="entry name" value="LYSM"/>
    <property type="match status" value="1"/>
</dbReference>
<name>A0A3D1JH82_9CHLR</name>
<dbReference type="Gene3D" id="3.10.350.10">
    <property type="entry name" value="LysM domain"/>
    <property type="match status" value="1"/>
</dbReference>
<dbReference type="STRING" id="229919.GCA_001050195_02556"/>
<keyword evidence="1" id="KW-0732">Signal</keyword>
<dbReference type="InterPro" id="IPR018392">
    <property type="entry name" value="LysM"/>
</dbReference>
<dbReference type="SMART" id="SM00257">
    <property type="entry name" value="LysM"/>
    <property type="match status" value="1"/>
</dbReference>
<evidence type="ECO:0000313" key="4">
    <source>
        <dbReference type="Proteomes" id="UP000264141"/>
    </source>
</evidence>